<feature type="transmembrane region" description="Helical" evidence="1">
    <location>
        <begin position="195"/>
        <end position="216"/>
    </location>
</feature>
<feature type="transmembrane region" description="Helical" evidence="1">
    <location>
        <begin position="163"/>
        <end position="183"/>
    </location>
</feature>
<organism evidence="2 3">
    <name type="scientific">Thioalkalicoccus limnaeus</name>
    <dbReference type="NCBI Taxonomy" id="120681"/>
    <lineage>
        <taxon>Bacteria</taxon>
        <taxon>Pseudomonadati</taxon>
        <taxon>Pseudomonadota</taxon>
        <taxon>Gammaproteobacteria</taxon>
        <taxon>Chromatiales</taxon>
        <taxon>Chromatiaceae</taxon>
        <taxon>Thioalkalicoccus</taxon>
    </lineage>
</organism>
<feature type="transmembrane region" description="Helical" evidence="1">
    <location>
        <begin position="107"/>
        <end position="124"/>
    </location>
</feature>
<evidence type="ECO:0000313" key="3">
    <source>
        <dbReference type="Proteomes" id="UP001564408"/>
    </source>
</evidence>
<feature type="transmembrane region" description="Helical" evidence="1">
    <location>
        <begin position="39"/>
        <end position="58"/>
    </location>
</feature>
<keyword evidence="1" id="KW-0472">Membrane</keyword>
<keyword evidence="1" id="KW-0812">Transmembrane</keyword>
<reference evidence="2 3" key="1">
    <citation type="submission" date="2024-05" db="EMBL/GenBank/DDBJ databases">
        <title>Genome Sequence and Characterization of the New Strain Purple Sulfur Bacterium of Genus Thioalkalicoccus.</title>
        <authorList>
            <person name="Bryantseva I.A."/>
            <person name="Kyndt J.A."/>
            <person name="Imhoff J.F."/>
        </authorList>
    </citation>
    <scope>NUCLEOTIDE SEQUENCE [LARGE SCALE GENOMIC DNA]</scope>
    <source>
        <strain evidence="2 3">Um2</strain>
    </source>
</reference>
<keyword evidence="1" id="KW-1133">Transmembrane helix</keyword>
<proteinExistence type="predicted"/>
<dbReference type="Proteomes" id="UP001564408">
    <property type="component" value="Unassembled WGS sequence"/>
</dbReference>
<comment type="caution">
    <text evidence="2">The sequence shown here is derived from an EMBL/GenBank/DDBJ whole genome shotgun (WGS) entry which is preliminary data.</text>
</comment>
<protein>
    <recommendedName>
        <fullName evidence="4">Transmembrane protein</fullName>
    </recommendedName>
</protein>
<name>A0ABV4BHZ9_9GAMM</name>
<dbReference type="RefSeq" id="WP_369667485.1">
    <property type="nucleotide sequence ID" value="NZ_JBDKXB010000015.1"/>
</dbReference>
<dbReference type="EMBL" id="JBDKXB010000015">
    <property type="protein sequence ID" value="MEY6433103.1"/>
    <property type="molecule type" value="Genomic_DNA"/>
</dbReference>
<evidence type="ECO:0000256" key="1">
    <source>
        <dbReference type="SAM" id="Phobius"/>
    </source>
</evidence>
<evidence type="ECO:0008006" key="4">
    <source>
        <dbReference type="Google" id="ProtNLM"/>
    </source>
</evidence>
<evidence type="ECO:0000313" key="2">
    <source>
        <dbReference type="EMBL" id="MEY6433103.1"/>
    </source>
</evidence>
<gene>
    <name evidence="2" type="ORF">ABC977_11875</name>
</gene>
<feature type="transmembrane region" description="Helical" evidence="1">
    <location>
        <begin position="6"/>
        <end position="27"/>
    </location>
</feature>
<sequence length="229" mass="24230">MDDFSIGLALFNFLPILFWAAAFVALAHLVGLGAPGHIWLVWVGGGLVVLGGLTKATWKLIVAVSGPDLVWLSNALFPLLGAGFVLLAAGVWGGLRGLAGRMPGPSLWLAPTVLIIAALAAAAWRTWGLEITRGWFLPLMMLTSLGNLGLSLLLIATTLRRRLWLAATLFIANVAMIFALQPIAVMEPKTVAVHWLEQSLTALGTAGFALAAWLLYRAARGSGTATRDA</sequence>
<feature type="transmembrane region" description="Helical" evidence="1">
    <location>
        <begin position="70"/>
        <end position="95"/>
    </location>
</feature>
<accession>A0ABV4BHZ9</accession>
<feature type="transmembrane region" description="Helical" evidence="1">
    <location>
        <begin position="136"/>
        <end position="156"/>
    </location>
</feature>
<keyword evidence="3" id="KW-1185">Reference proteome</keyword>